<evidence type="ECO:0000313" key="3">
    <source>
        <dbReference type="Ensembl" id="ENSBGRP00000022453.1"/>
    </source>
</evidence>
<reference evidence="3" key="1">
    <citation type="submission" date="2019-05" db="EMBL/GenBank/DDBJ databases">
        <authorList>
            <person name="Zhang S."/>
            <person name="Liu J."/>
        </authorList>
    </citation>
    <scope>NUCLEOTIDE SEQUENCE [LARGE SCALE GENOMIC DNA]</scope>
</reference>
<keyword evidence="4" id="KW-1185">Reference proteome</keyword>
<feature type="region of interest" description="Disordered" evidence="2">
    <location>
        <begin position="75"/>
        <end position="133"/>
    </location>
</feature>
<evidence type="ECO:0000256" key="2">
    <source>
        <dbReference type="SAM" id="MobiDB-lite"/>
    </source>
</evidence>
<sequence length="698" mass="78361">MDPNPRAALERQQLRLRERQKFFEDILQPETEFVFPLSHLHPESHRPPIGSISSMEVNVDTLEQVELIDLGDQDGADVFLPCEDPPPTPQTSGVDERPEEQSPEPAASSGPPPTDCVSCLVSTGDPRPGQSPLEKTRLFSAAALSQGWGHWEVEAAAGMAAPVRIFLLVLLLLGPGGWGRAEPPRDSLREELVITPLPSGDVAATFQFRTRWDSELQREGVSHYRLFPKALGQLISKYSLRELHLSLTQGFWRTRYWGTPFLQAPSGAELWAWFQDTVTDVDESWKELSNVLSGIFCASLNFIDSTNTVTPTASFKPLGLANGTDHSFLRYAVLPREVVCTENLTPWKKLLPCSSKAGLSVLLKADRLFHTSYHSQAVHIRPVCRNARCTSVSWELRQTLSVVFDAFVTGQGKKDWSLFRMFSRTLTEPCPLASESRVYVDVTSYGQDNETLEVYPPPLTTYQDVILGTRKTYAVYDLLDAAVVSNSRSLNIQLKWKRPPENEAPPVPFLYAQRYVSGYGLQSGQLSTLLYNTHPYRAFPVLLLDTVPWYLRLYVHTLTITSKGKENKPSYIHYQPAQDRMQPHLLEMLIQLPASSITKVSIQFERALLKWTEYTPDPNHGFYVSPSVLSALVPSVVAAKPGDWEESPLFNSLFPVSDSSSYFVRLYTEPLLIEEPRKGGLVKRLANLIRRARGVPPL</sequence>
<evidence type="ECO:0000313" key="4">
    <source>
        <dbReference type="Proteomes" id="UP000694520"/>
    </source>
</evidence>
<dbReference type="GO" id="GO:0016255">
    <property type="term" value="P:attachment of GPI anchor to protein"/>
    <property type="evidence" value="ECO:0007669"/>
    <property type="project" value="Ensembl"/>
</dbReference>
<protein>
    <submittedName>
        <fullName evidence="3">Phosphatidylinositol glycan anchor biosynthesis class T</fullName>
    </submittedName>
</protein>
<dbReference type="Pfam" id="PF04113">
    <property type="entry name" value="Gpi16"/>
    <property type="match status" value="1"/>
</dbReference>
<dbReference type="GO" id="GO:0034235">
    <property type="term" value="F:GPI anchor binding"/>
    <property type="evidence" value="ECO:0007669"/>
    <property type="project" value="Ensembl"/>
</dbReference>
<name>A0A8B9XGY5_BOSMU</name>
<dbReference type="InterPro" id="IPR007245">
    <property type="entry name" value="PIG-T"/>
</dbReference>
<dbReference type="GO" id="GO:0051402">
    <property type="term" value="P:neuron apoptotic process"/>
    <property type="evidence" value="ECO:0007669"/>
    <property type="project" value="Ensembl"/>
</dbReference>
<organism evidence="3 4">
    <name type="scientific">Bos mutus grunniens</name>
    <name type="common">Wild yak</name>
    <name type="synonym">Bos grunniens</name>
    <dbReference type="NCBI Taxonomy" id="30521"/>
    <lineage>
        <taxon>Eukaryota</taxon>
        <taxon>Metazoa</taxon>
        <taxon>Chordata</taxon>
        <taxon>Craniata</taxon>
        <taxon>Vertebrata</taxon>
        <taxon>Euteleostomi</taxon>
        <taxon>Mammalia</taxon>
        <taxon>Eutheria</taxon>
        <taxon>Laurasiatheria</taxon>
        <taxon>Artiodactyla</taxon>
        <taxon>Ruminantia</taxon>
        <taxon>Pecora</taxon>
        <taxon>Bovidae</taxon>
        <taxon>Bovinae</taxon>
        <taxon>Bos</taxon>
    </lineage>
</organism>
<dbReference type="GO" id="GO:0031410">
    <property type="term" value="C:cytoplasmic vesicle"/>
    <property type="evidence" value="ECO:0007669"/>
    <property type="project" value="Ensembl"/>
</dbReference>
<dbReference type="GeneTree" id="ENSGT00390000018558"/>
<evidence type="ECO:0000256" key="1">
    <source>
        <dbReference type="ARBA" id="ARBA00008686"/>
    </source>
</evidence>
<dbReference type="Pfam" id="PF04440">
    <property type="entry name" value="Dysbindin"/>
    <property type="match status" value="1"/>
</dbReference>
<reference evidence="3" key="3">
    <citation type="submission" date="2025-09" db="UniProtKB">
        <authorList>
            <consortium name="Ensembl"/>
        </authorList>
    </citation>
    <scope>IDENTIFICATION</scope>
</reference>
<dbReference type="PANTHER" id="PTHR12959:SF11">
    <property type="entry name" value="GPI TRANSAMIDASE COMPONENT PIG-T"/>
    <property type="match status" value="1"/>
</dbReference>
<accession>A0A8B9XGY5</accession>
<dbReference type="AlphaFoldDB" id="A0A8B9XGY5"/>
<dbReference type="Proteomes" id="UP000694520">
    <property type="component" value="Chromosome 12"/>
</dbReference>
<reference evidence="3" key="2">
    <citation type="submission" date="2025-08" db="UniProtKB">
        <authorList>
            <consortium name="Ensembl"/>
        </authorList>
    </citation>
    <scope>IDENTIFICATION</scope>
</reference>
<dbReference type="GO" id="GO:0042765">
    <property type="term" value="C:GPI-anchor transamidase complex"/>
    <property type="evidence" value="ECO:0007669"/>
    <property type="project" value="Ensembl"/>
</dbReference>
<gene>
    <name evidence="3" type="primary">PIGT</name>
</gene>
<dbReference type="GO" id="GO:0030182">
    <property type="term" value="P:neuron differentiation"/>
    <property type="evidence" value="ECO:0007669"/>
    <property type="project" value="Ensembl"/>
</dbReference>
<dbReference type="PANTHER" id="PTHR12959">
    <property type="entry name" value="GPI TRANSAMIDASE COMPONENT PIG-T-RELATED"/>
    <property type="match status" value="1"/>
</dbReference>
<dbReference type="Ensembl" id="ENSBGRT00000025922.1">
    <property type="protein sequence ID" value="ENSBGRP00000022453.1"/>
    <property type="gene ID" value="ENSBGRG00000012664.1"/>
</dbReference>
<dbReference type="InterPro" id="IPR007531">
    <property type="entry name" value="Dysbindin"/>
</dbReference>
<proteinExistence type="inferred from homology"/>
<comment type="similarity">
    <text evidence="1">Belongs to the dysbindin family.</text>
</comment>